<organism evidence="1 2">
    <name type="scientific">Caerostris extrusa</name>
    <name type="common">Bark spider</name>
    <name type="synonym">Caerostris bankana</name>
    <dbReference type="NCBI Taxonomy" id="172846"/>
    <lineage>
        <taxon>Eukaryota</taxon>
        <taxon>Metazoa</taxon>
        <taxon>Ecdysozoa</taxon>
        <taxon>Arthropoda</taxon>
        <taxon>Chelicerata</taxon>
        <taxon>Arachnida</taxon>
        <taxon>Araneae</taxon>
        <taxon>Araneomorphae</taxon>
        <taxon>Entelegynae</taxon>
        <taxon>Araneoidea</taxon>
        <taxon>Araneidae</taxon>
        <taxon>Caerostris</taxon>
    </lineage>
</organism>
<sequence>MVITVWEDSKITDFVKRKTQTPLAFRRRGPRESRNLSTYEFRLLSAVAALEFSRISIRLVRIHLLPLLTERRRKEGSVSRDRKR</sequence>
<keyword evidence="2" id="KW-1185">Reference proteome</keyword>
<evidence type="ECO:0000313" key="2">
    <source>
        <dbReference type="Proteomes" id="UP001054945"/>
    </source>
</evidence>
<protein>
    <submittedName>
        <fullName evidence="1">Uncharacterized protein</fullName>
    </submittedName>
</protein>
<name>A0AAV4SM43_CAEEX</name>
<gene>
    <name evidence="1" type="ORF">CEXT_524971</name>
</gene>
<dbReference type="Proteomes" id="UP001054945">
    <property type="component" value="Unassembled WGS sequence"/>
</dbReference>
<proteinExistence type="predicted"/>
<evidence type="ECO:0000313" key="1">
    <source>
        <dbReference type="EMBL" id="GIY34311.1"/>
    </source>
</evidence>
<dbReference type="AlphaFoldDB" id="A0AAV4SM43"/>
<dbReference type="EMBL" id="BPLR01009753">
    <property type="protein sequence ID" value="GIY34311.1"/>
    <property type="molecule type" value="Genomic_DNA"/>
</dbReference>
<accession>A0AAV4SM43</accession>
<reference evidence="1 2" key="1">
    <citation type="submission" date="2021-06" db="EMBL/GenBank/DDBJ databases">
        <title>Caerostris extrusa draft genome.</title>
        <authorList>
            <person name="Kono N."/>
            <person name="Arakawa K."/>
        </authorList>
    </citation>
    <scope>NUCLEOTIDE SEQUENCE [LARGE SCALE GENOMIC DNA]</scope>
</reference>
<comment type="caution">
    <text evidence="1">The sequence shown here is derived from an EMBL/GenBank/DDBJ whole genome shotgun (WGS) entry which is preliminary data.</text>
</comment>